<accession>A0AAD1UCB5</accession>
<organism evidence="3 4">
    <name type="scientific">Euplotes crassus</name>
    <dbReference type="NCBI Taxonomy" id="5936"/>
    <lineage>
        <taxon>Eukaryota</taxon>
        <taxon>Sar</taxon>
        <taxon>Alveolata</taxon>
        <taxon>Ciliophora</taxon>
        <taxon>Intramacronucleata</taxon>
        <taxon>Spirotrichea</taxon>
        <taxon>Hypotrichia</taxon>
        <taxon>Euplotida</taxon>
        <taxon>Euplotidae</taxon>
        <taxon>Moneuplotes</taxon>
    </lineage>
</organism>
<keyword evidence="4" id="KW-1185">Reference proteome</keyword>
<evidence type="ECO:0000256" key="2">
    <source>
        <dbReference type="SAM" id="SignalP"/>
    </source>
</evidence>
<feature type="signal peptide" evidence="2">
    <location>
        <begin position="1"/>
        <end position="21"/>
    </location>
</feature>
<feature type="transmembrane region" description="Helical" evidence="1">
    <location>
        <begin position="305"/>
        <end position="322"/>
    </location>
</feature>
<keyword evidence="1" id="KW-0472">Membrane</keyword>
<feature type="transmembrane region" description="Helical" evidence="1">
    <location>
        <begin position="265"/>
        <end position="293"/>
    </location>
</feature>
<evidence type="ECO:0000313" key="4">
    <source>
        <dbReference type="Proteomes" id="UP001295684"/>
    </source>
</evidence>
<keyword evidence="2" id="KW-0732">Signal</keyword>
<comment type="caution">
    <text evidence="3">The sequence shown here is derived from an EMBL/GenBank/DDBJ whole genome shotgun (WGS) entry which is preliminary data.</text>
</comment>
<gene>
    <name evidence="3" type="ORF">ECRASSUSDP1_LOCUS3806</name>
</gene>
<feature type="chain" id="PRO_5042138219" evidence="2">
    <location>
        <begin position="22"/>
        <end position="546"/>
    </location>
</feature>
<reference evidence="3" key="1">
    <citation type="submission" date="2023-07" db="EMBL/GenBank/DDBJ databases">
        <authorList>
            <consortium name="AG Swart"/>
            <person name="Singh M."/>
            <person name="Singh A."/>
            <person name="Seah K."/>
            <person name="Emmerich C."/>
        </authorList>
    </citation>
    <scope>NUCLEOTIDE SEQUENCE</scope>
    <source>
        <strain evidence="3">DP1</strain>
    </source>
</reference>
<proteinExistence type="predicted"/>
<dbReference type="AlphaFoldDB" id="A0AAD1UCB5"/>
<keyword evidence="1" id="KW-0812">Transmembrane</keyword>
<feature type="transmembrane region" description="Helical" evidence="1">
    <location>
        <begin position="201"/>
        <end position="222"/>
    </location>
</feature>
<evidence type="ECO:0000256" key="1">
    <source>
        <dbReference type="SAM" id="Phobius"/>
    </source>
</evidence>
<feature type="transmembrane region" description="Helical" evidence="1">
    <location>
        <begin position="368"/>
        <end position="385"/>
    </location>
</feature>
<dbReference type="EMBL" id="CAMPGE010003641">
    <property type="protein sequence ID" value="CAI2362483.1"/>
    <property type="molecule type" value="Genomic_DNA"/>
</dbReference>
<name>A0AAD1UCB5_EUPCR</name>
<feature type="transmembrane region" description="Helical" evidence="1">
    <location>
        <begin position="405"/>
        <end position="425"/>
    </location>
</feature>
<sequence>MRKSLLLFLIILCYTNCSIFSKYGDKDSNFQVSKDYLEFYHKKSEVAFTKLSLEPWNNHHHFGYTNLTLTGTLCAAGSAADFMYNCLDSPQKSANNTFWLLTKERYLSPCGYGLSNFEVANAPLKAKVLLIDKNILELGTHSFDQFLKESVNMNRKEGTLVFLINLDTSIDAQKAALFQNNSEVTAVLHHFRSYNCQEFKIFEYFFLAIMAGYTSIMVYWMLTSLRSQSGFHRILLILPLVKLIETGSLHFFITECPWTNKALYIYITLLRSCAVYSFEVIFLVISLSISCGMGYARNSFPKEKLPGYLSLILLLYGITLLSDLFYRLPFYLIFLTFYIKIVQRNLHEVENQLQIVQSVVRRSLIKERLRLVACLKFVLPMYYIFKKFIYLLDLSIQDTSYGNITSFLYEIGILTYLFLFVMILAPKSGEPQWETLDVDTLSLQVIQYYKDFKLDSKFSKCIIDIRKLFKIHKSRHLPSYQSTFARVSLGYQRYMKKQQSWRRNHPIVIMNPEDQLCEPSTKVNVYKRLSLGTEVALQRANKQGQK</sequence>
<protein>
    <submittedName>
        <fullName evidence="3">Uncharacterized protein</fullName>
    </submittedName>
</protein>
<evidence type="ECO:0000313" key="3">
    <source>
        <dbReference type="EMBL" id="CAI2362483.1"/>
    </source>
</evidence>
<dbReference type="Proteomes" id="UP001295684">
    <property type="component" value="Unassembled WGS sequence"/>
</dbReference>
<keyword evidence="1" id="KW-1133">Transmembrane helix</keyword>
<feature type="transmembrane region" description="Helical" evidence="1">
    <location>
        <begin position="234"/>
        <end position="253"/>
    </location>
</feature>